<dbReference type="Gene3D" id="3.40.50.1240">
    <property type="entry name" value="Phosphoglycerate mutase-like"/>
    <property type="match status" value="1"/>
</dbReference>
<dbReference type="InterPro" id="IPR050275">
    <property type="entry name" value="PGM_Phosphatase"/>
</dbReference>
<dbReference type="EMBL" id="MU251776">
    <property type="protein sequence ID" value="KAG9229379.1"/>
    <property type="molecule type" value="Genomic_DNA"/>
</dbReference>
<comment type="caution">
    <text evidence="2">The sequence shown here is derived from an EMBL/GenBank/DDBJ whole genome shotgun (WGS) entry which is preliminary data.</text>
</comment>
<dbReference type="SMART" id="SM00855">
    <property type="entry name" value="PGAM"/>
    <property type="match status" value="1"/>
</dbReference>
<reference evidence="2" key="1">
    <citation type="journal article" date="2021" name="IMA Fungus">
        <title>Genomic characterization of three marine fungi, including Emericellopsis atlantica sp. nov. with signatures of a generalist lifestyle and marine biomass degradation.</title>
        <authorList>
            <person name="Hagestad O.C."/>
            <person name="Hou L."/>
            <person name="Andersen J.H."/>
            <person name="Hansen E.H."/>
            <person name="Altermark B."/>
            <person name="Li C."/>
            <person name="Kuhnert E."/>
            <person name="Cox R.J."/>
            <person name="Crous P.W."/>
            <person name="Spatafora J.W."/>
            <person name="Lail K."/>
            <person name="Amirebrahimi M."/>
            <person name="Lipzen A."/>
            <person name="Pangilinan J."/>
            <person name="Andreopoulos W."/>
            <person name="Hayes R.D."/>
            <person name="Ng V."/>
            <person name="Grigoriev I.V."/>
            <person name="Jackson S.A."/>
            <person name="Sutton T.D.S."/>
            <person name="Dobson A.D.W."/>
            <person name="Rama T."/>
        </authorList>
    </citation>
    <scope>NUCLEOTIDE SEQUENCE</scope>
    <source>
        <strain evidence="2">TRa018bII</strain>
    </source>
</reference>
<dbReference type="AlphaFoldDB" id="A0A9P8C0M8"/>
<dbReference type="SUPFAM" id="SSF53254">
    <property type="entry name" value="Phosphoglycerate mutase-like"/>
    <property type="match status" value="1"/>
</dbReference>
<proteinExistence type="predicted"/>
<dbReference type="PANTHER" id="PTHR48100:SF32">
    <property type="entry name" value="ANCHORED PROTEIN, PUTATIVE (AFU_ORTHOLOGUE AFUA_1G10590)-RELATED"/>
    <property type="match status" value="1"/>
</dbReference>
<dbReference type="GO" id="GO:0005737">
    <property type="term" value="C:cytoplasm"/>
    <property type="evidence" value="ECO:0007669"/>
    <property type="project" value="TreeGrafter"/>
</dbReference>
<dbReference type="Pfam" id="PF00300">
    <property type="entry name" value="His_Phos_1"/>
    <property type="match status" value="1"/>
</dbReference>
<feature type="signal peptide" evidence="1">
    <location>
        <begin position="1"/>
        <end position="19"/>
    </location>
</feature>
<dbReference type="InterPro" id="IPR013078">
    <property type="entry name" value="His_Pase_superF_clade-1"/>
</dbReference>
<dbReference type="InterPro" id="IPR029033">
    <property type="entry name" value="His_PPase_superfam"/>
</dbReference>
<keyword evidence="1" id="KW-0732">Signal</keyword>
<dbReference type="CDD" id="cd07067">
    <property type="entry name" value="HP_PGM_like"/>
    <property type="match status" value="1"/>
</dbReference>
<protein>
    <submittedName>
        <fullName evidence="2">Histidine phosphatase superfamily</fullName>
    </submittedName>
</protein>
<gene>
    <name evidence="2" type="ORF">BJ875DRAFT_200293</name>
</gene>
<evidence type="ECO:0000313" key="3">
    <source>
        <dbReference type="Proteomes" id="UP000824998"/>
    </source>
</evidence>
<evidence type="ECO:0000256" key="1">
    <source>
        <dbReference type="SAM" id="SignalP"/>
    </source>
</evidence>
<dbReference type="Proteomes" id="UP000824998">
    <property type="component" value="Unassembled WGS sequence"/>
</dbReference>
<sequence length="370" mass="41247">MLSMVFELLTVSTLAVTCAAHWAPRPTPGPQHPAADHVTYTTVKGFFLQDEDTTVPATFDYTAQNFGLINRTYPTDNKCDRSFTQWQKFEHYVDTLNKRGGKNVDYKVLFLGRHGEGYHNVAESYYGTPAWNCYWSLLDGNGTSVWADAHITPNGVAQAEKAANYWASRITLQKIPLPESYYTSPLTRCLETASLTFSKLPLPRKQPFIPTVKEFFREGISGHTCDRRSSKTYIHNSFPTYKFERGFSEQDLLFEEDFAEQSIDQDIRSKIVLDDVFGSDENTWLSVTSHSGEIASLLRGKFSLHSSGEMGGMLIKDLVLGHQDFRLSTGAVIPVLVKAETIKGDAPVTSTVAWSSISTCSTVPPLPTAT</sequence>
<dbReference type="PANTHER" id="PTHR48100">
    <property type="entry name" value="BROAD-SPECIFICITY PHOSPHATASE YOR283W-RELATED"/>
    <property type="match status" value="1"/>
</dbReference>
<keyword evidence="3" id="KW-1185">Reference proteome</keyword>
<accession>A0A9P8C0M8</accession>
<dbReference type="GO" id="GO:0016791">
    <property type="term" value="F:phosphatase activity"/>
    <property type="evidence" value="ECO:0007669"/>
    <property type="project" value="TreeGrafter"/>
</dbReference>
<dbReference type="OrthoDB" id="496981at2759"/>
<feature type="chain" id="PRO_5040505456" evidence="1">
    <location>
        <begin position="20"/>
        <end position="370"/>
    </location>
</feature>
<evidence type="ECO:0000313" key="2">
    <source>
        <dbReference type="EMBL" id="KAG9229379.1"/>
    </source>
</evidence>
<name>A0A9P8C0M8_9HELO</name>
<organism evidence="2 3">
    <name type="scientific">Amylocarpus encephaloides</name>
    <dbReference type="NCBI Taxonomy" id="45428"/>
    <lineage>
        <taxon>Eukaryota</taxon>
        <taxon>Fungi</taxon>
        <taxon>Dikarya</taxon>
        <taxon>Ascomycota</taxon>
        <taxon>Pezizomycotina</taxon>
        <taxon>Leotiomycetes</taxon>
        <taxon>Helotiales</taxon>
        <taxon>Helotiales incertae sedis</taxon>
        <taxon>Amylocarpus</taxon>
    </lineage>
</organism>